<dbReference type="RefSeq" id="WP_141225930.1">
    <property type="nucleotide sequence ID" value="NZ_CP067140.1"/>
</dbReference>
<dbReference type="Proteomes" id="UP001215549">
    <property type="component" value="Chromosome"/>
</dbReference>
<dbReference type="EMBL" id="CP067140">
    <property type="protein sequence ID" value="WCR04803.1"/>
    <property type="molecule type" value="Genomic_DNA"/>
</dbReference>
<evidence type="ECO:0000313" key="2">
    <source>
        <dbReference type="EMBL" id="WCR04803.1"/>
    </source>
</evidence>
<dbReference type="AlphaFoldDB" id="A0AA45W7Z6"/>
<evidence type="ECO:0000313" key="1">
    <source>
        <dbReference type="EMBL" id="SIT12795.1"/>
    </source>
</evidence>
<accession>A0AA45W7Z6</accession>
<name>A0AA45W7Z6_9RHOB</name>
<protein>
    <submittedName>
        <fullName evidence="1">Uncharacterized protein</fullName>
    </submittedName>
</protein>
<proteinExistence type="predicted"/>
<dbReference type="Proteomes" id="UP000186216">
    <property type="component" value="Unassembled WGS sequence"/>
</dbReference>
<keyword evidence="4" id="KW-1185">Reference proteome</keyword>
<gene>
    <name evidence="2" type="ORF">JHX88_08865</name>
    <name evidence="1" type="ORF">SAMN05421772_12212</name>
</gene>
<organism evidence="1 3">
    <name type="scientific">Paracoccus saliphilus</name>
    <dbReference type="NCBI Taxonomy" id="405559"/>
    <lineage>
        <taxon>Bacteria</taxon>
        <taxon>Pseudomonadati</taxon>
        <taxon>Pseudomonadota</taxon>
        <taxon>Alphaproteobacteria</taxon>
        <taxon>Rhodobacterales</taxon>
        <taxon>Paracoccaceae</taxon>
        <taxon>Paracoccus</taxon>
    </lineage>
</organism>
<evidence type="ECO:0000313" key="4">
    <source>
        <dbReference type="Proteomes" id="UP001215549"/>
    </source>
</evidence>
<sequence length="213" mass="22820">MTTSGEMVAATAELFGVSAATVESIDRALSDAGLRRKGGRGRSAAKMSGLDVVNLSFALMHGVGMKDAPGVVRKVSQMPRQETDVQRYADALGNLPPLLEQVEQYDRHPAEPSDLGSFKAGADLIEAENFGTGIAALVDAMATGQFDNAEDFAINVQMNSVGPTAKLVYRVPGEVLRVEYQTVGDDAERPVFERSVKLDEALIRRLAEIIRPG</sequence>
<reference evidence="2 4" key="2">
    <citation type="submission" date="2021-01" db="EMBL/GenBank/DDBJ databases">
        <title>Biogeographic distribution of Paracoccus.</title>
        <authorList>
            <person name="Hollensteiner J."/>
            <person name="Leineberger J."/>
            <person name="Brinkhoff T."/>
            <person name="Daniel R."/>
        </authorList>
    </citation>
    <scope>NUCLEOTIDE SEQUENCE [LARGE SCALE GENOMIC DNA]</scope>
    <source>
        <strain evidence="2 4">DSM 18447</strain>
    </source>
</reference>
<evidence type="ECO:0000313" key="3">
    <source>
        <dbReference type="Proteomes" id="UP000186216"/>
    </source>
</evidence>
<dbReference type="EMBL" id="FTOU01000022">
    <property type="protein sequence ID" value="SIT12795.1"/>
    <property type="molecule type" value="Genomic_DNA"/>
</dbReference>
<reference evidence="1 3" key="1">
    <citation type="submission" date="2017-01" db="EMBL/GenBank/DDBJ databases">
        <authorList>
            <person name="Varghese N."/>
            <person name="Submissions S."/>
        </authorList>
    </citation>
    <scope>NUCLEOTIDE SEQUENCE [LARGE SCALE GENOMIC DNA]</scope>
    <source>
        <strain evidence="1 3">DSM 18447</strain>
    </source>
</reference>